<organism evidence="2 3">
    <name type="scientific">Paraburkholderia caribensis MBA4</name>
    <dbReference type="NCBI Taxonomy" id="1323664"/>
    <lineage>
        <taxon>Bacteria</taxon>
        <taxon>Pseudomonadati</taxon>
        <taxon>Pseudomonadota</taxon>
        <taxon>Betaproteobacteria</taxon>
        <taxon>Burkholderiales</taxon>
        <taxon>Burkholderiaceae</taxon>
        <taxon>Paraburkholderia</taxon>
    </lineage>
</organism>
<keyword evidence="2" id="KW-0614">Plasmid</keyword>
<sequence>MMTKMERRTRTTMSKLDHVGKSESNRNLKGKVGAKEILTRDLARRIALMIEQFPDSNIAVTWDNVVRQTKLRFRHEFRRNVLSQKAWDGRRLIAEAFQDAKDIQRRQTHDTAPKYANESRSRLRLVVAKLQSENLALRERLARVRAEQYDEIYSLLDTRTPLNRLVAMRSELDVKPANEPESKTNRETVTSIEKAMADRSRRVAGDSAPGKGEPDHE</sequence>
<dbReference type="Proteomes" id="UP000019146">
    <property type="component" value="Plasmid unnamed"/>
</dbReference>
<dbReference type="AlphaFoldDB" id="A0A0P0RQZ0"/>
<accession>A0A0P0RQZ0</accession>
<reference evidence="2 3" key="1">
    <citation type="journal article" date="2014" name="Genome Announc.">
        <title>Draft Genome Sequence of the Haloacid-Degrading Burkholderia caribensis Strain MBA4.</title>
        <authorList>
            <person name="Pan Y."/>
            <person name="Kong K.F."/>
            <person name="Tsang J.S."/>
        </authorList>
    </citation>
    <scope>NUCLEOTIDE SEQUENCE [LARGE SCALE GENOMIC DNA]</scope>
    <source>
        <strain evidence="2 3">MBA4</strain>
        <plasmid evidence="3">Plasmid</plasmid>
    </source>
</reference>
<gene>
    <name evidence="2" type="ORF">K788_00009955</name>
</gene>
<feature type="compositionally biased region" description="Basic and acidic residues" evidence="1">
    <location>
        <begin position="195"/>
        <end position="204"/>
    </location>
</feature>
<dbReference type="KEGG" id="bcai:K788_00009955"/>
<feature type="region of interest" description="Disordered" evidence="1">
    <location>
        <begin position="1"/>
        <end position="26"/>
    </location>
</feature>
<dbReference type="EMBL" id="CP012748">
    <property type="protein sequence ID" value="ALL71299.1"/>
    <property type="molecule type" value="Genomic_DNA"/>
</dbReference>
<geneLocation type="plasmid" evidence="3"/>
<evidence type="ECO:0000313" key="3">
    <source>
        <dbReference type="Proteomes" id="UP000019146"/>
    </source>
</evidence>
<feature type="region of interest" description="Disordered" evidence="1">
    <location>
        <begin position="175"/>
        <end position="217"/>
    </location>
</feature>
<evidence type="ECO:0000313" key="2">
    <source>
        <dbReference type="EMBL" id="ALL71299.1"/>
    </source>
</evidence>
<proteinExistence type="predicted"/>
<protein>
    <submittedName>
        <fullName evidence="2">Uncharacterized protein</fullName>
    </submittedName>
</protein>
<name>A0A0P0RQZ0_9BURK</name>
<feature type="compositionally biased region" description="Basic and acidic residues" evidence="1">
    <location>
        <begin position="175"/>
        <end position="186"/>
    </location>
</feature>
<evidence type="ECO:0000256" key="1">
    <source>
        <dbReference type="SAM" id="MobiDB-lite"/>
    </source>
</evidence>